<dbReference type="InterPro" id="IPR036280">
    <property type="entry name" value="Multihaem_cyt_sf"/>
</dbReference>
<dbReference type="SUPFAM" id="SSF48695">
    <property type="entry name" value="Multiheme cytochromes"/>
    <property type="match status" value="1"/>
</dbReference>
<protein>
    <submittedName>
        <fullName evidence="1">Periplasmic nitrate reductase, small subunit napB</fullName>
    </submittedName>
</protein>
<dbReference type="AlphaFoldDB" id="A0A1Z5HX04"/>
<dbReference type="EMBL" id="BDGJ01000197">
    <property type="protein sequence ID" value="GAW94044.1"/>
    <property type="molecule type" value="Genomic_DNA"/>
</dbReference>
<evidence type="ECO:0000313" key="1">
    <source>
        <dbReference type="EMBL" id="GAW94044.1"/>
    </source>
</evidence>
<dbReference type="OrthoDB" id="9814800at2"/>
<proteinExistence type="predicted"/>
<dbReference type="RefSeq" id="WP_088555068.1">
    <property type="nucleotide sequence ID" value="NZ_BDGJ01000197.1"/>
</dbReference>
<gene>
    <name evidence="1" type="ORF">KKC1_31630</name>
</gene>
<reference evidence="2" key="1">
    <citation type="journal article" date="2017" name="Appl. Environ. Microbiol.">
        <title>Genomic Analysis of Calderihabitans maritimus KKC1, a Thermophilic, Hydrogenogenic, Carboxydotrophic Bacterium Isolated from Marine Sediment.</title>
        <authorList>
            <person name="Omae K."/>
            <person name="Yoneda Y."/>
            <person name="Fukuyama Y."/>
            <person name="Yoshida T."/>
            <person name="Sako Y."/>
        </authorList>
    </citation>
    <scope>NUCLEOTIDE SEQUENCE [LARGE SCALE GENOMIC DNA]</scope>
    <source>
        <strain evidence="2">KKC1</strain>
    </source>
</reference>
<accession>A0A1Z5HX04</accession>
<organism evidence="1 2">
    <name type="scientific">Calderihabitans maritimus</name>
    <dbReference type="NCBI Taxonomy" id="1246530"/>
    <lineage>
        <taxon>Bacteria</taxon>
        <taxon>Bacillati</taxon>
        <taxon>Bacillota</taxon>
        <taxon>Clostridia</taxon>
        <taxon>Neomoorellales</taxon>
        <taxon>Calderihabitantaceae</taxon>
        <taxon>Calderihabitans</taxon>
    </lineage>
</organism>
<name>A0A1Z5HX04_9FIRM</name>
<dbReference type="PROSITE" id="PS51257">
    <property type="entry name" value="PROKAR_LIPOPROTEIN"/>
    <property type="match status" value="1"/>
</dbReference>
<evidence type="ECO:0000313" key="2">
    <source>
        <dbReference type="Proteomes" id="UP000197032"/>
    </source>
</evidence>
<dbReference type="Proteomes" id="UP000197032">
    <property type="component" value="Unassembled WGS sequence"/>
</dbReference>
<comment type="caution">
    <text evidence="1">The sequence shown here is derived from an EMBL/GenBank/DDBJ whole genome shotgun (WGS) entry which is preliminary data.</text>
</comment>
<keyword evidence="2" id="KW-1185">Reference proteome</keyword>
<sequence length="94" mass="10017">MFQKRKGYVLALVLVVVALGVLVAGCGQNQPQPAETEKAQPTVYPPVITHSLEGRVGQCLVCHEEGSGVDAPKTSHPERANCQQCHVAQGAEQQ</sequence>